<keyword evidence="2" id="KW-1185">Reference proteome</keyword>
<accession>A0A445LUG4</accession>
<evidence type="ECO:0000313" key="2">
    <source>
        <dbReference type="Proteomes" id="UP000289340"/>
    </source>
</evidence>
<dbReference type="Gramene" id="XM_028335228.1">
    <property type="protein sequence ID" value="XP_028191029.1"/>
    <property type="gene ID" value="LOC114376903"/>
</dbReference>
<sequence>MAARTFEKGEVVKETNEVGNNAQLVGGVNIPGIIGNIPGIVGSIPGTIGSIPGGVGGIPPRYGGFLGGGYAGQGGYGGGPYCPYSCCVWALGGVCSSCCTI</sequence>
<dbReference type="Proteomes" id="UP000289340">
    <property type="component" value="Chromosome 2"/>
</dbReference>
<name>A0A445LUG4_GLYSO</name>
<dbReference type="AlphaFoldDB" id="A0A445LUG4"/>
<gene>
    <name evidence="1" type="ORF">D0Y65_005168</name>
</gene>
<reference evidence="1 2" key="1">
    <citation type="submission" date="2018-09" db="EMBL/GenBank/DDBJ databases">
        <title>A high-quality reference genome of wild soybean provides a powerful tool to mine soybean genomes.</title>
        <authorList>
            <person name="Xie M."/>
            <person name="Chung C.Y.L."/>
            <person name="Li M.-W."/>
            <person name="Wong F.-L."/>
            <person name="Chan T.-F."/>
            <person name="Lam H.-M."/>
        </authorList>
    </citation>
    <scope>NUCLEOTIDE SEQUENCE [LARGE SCALE GENOMIC DNA]</scope>
    <source>
        <strain evidence="2">cv. W05</strain>
        <tissue evidence="1">Hypocotyl of etiolated seedlings</tissue>
    </source>
</reference>
<evidence type="ECO:0000313" key="1">
    <source>
        <dbReference type="EMBL" id="RZC26861.1"/>
    </source>
</evidence>
<organism evidence="1 2">
    <name type="scientific">Glycine soja</name>
    <name type="common">Wild soybean</name>
    <dbReference type="NCBI Taxonomy" id="3848"/>
    <lineage>
        <taxon>Eukaryota</taxon>
        <taxon>Viridiplantae</taxon>
        <taxon>Streptophyta</taxon>
        <taxon>Embryophyta</taxon>
        <taxon>Tracheophyta</taxon>
        <taxon>Spermatophyta</taxon>
        <taxon>Magnoliopsida</taxon>
        <taxon>eudicotyledons</taxon>
        <taxon>Gunneridae</taxon>
        <taxon>Pentapetalae</taxon>
        <taxon>rosids</taxon>
        <taxon>fabids</taxon>
        <taxon>Fabales</taxon>
        <taxon>Fabaceae</taxon>
        <taxon>Papilionoideae</taxon>
        <taxon>50 kb inversion clade</taxon>
        <taxon>NPAAA clade</taxon>
        <taxon>indigoferoid/millettioid clade</taxon>
        <taxon>Phaseoleae</taxon>
        <taxon>Glycine</taxon>
        <taxon>Glycine subgen. Soja</taxon>
    </lineage>
</organism>
<comment type="caution">
    <text evidence="1">The sequence shown here is derived from an EMBL/GenBank/DDBJ whole genome shotgun (WGS) entry which is preliminary data.</text>
</comment>
<protein>
    <submittedName>
        <fullName evidence="1">Uncharacterized protein</fullName>
    </submittedName>
</protein>
<dbReference type="EMBL" id="QZWG01000002">
    <property type="protein sequence ID" value="RZC26861.1"/>
    <property type="molecule type" value="Genomic_DNA"/>
</dbReference>
<proteinExistence type="predicted"/>